<reference evidence="1" key="1">
    <citation type="submission" date="2022-06" db="EMBL/GenBank/DDBJ databases">
        <title>Phylogenomic reconstructions and comparative analyses of Kickxellomycotina fungi.</title>
        <authorList>
            <person name="Reynolds N.K."/>
            <person name="Stajich J.E."/>
            <person name="Barry K."/>
            <person name="Grigoriev I.V."/>
            <person name="Crous P."/>
            <person name="Smith M.E."/>
        </authorList>
    </citation>
    <scope>NUCLEOTIDE SEQUENCE</scope>
    <source>
        <strain evidence="1">RSA 2271</strain>
    </source>
</reference>
<evidence type="ECO:0000313" key="1">
    <source>
        <dbReference type="EMBL" id="KAJ1675467.1"/>
    </source>
</evidence>
<evidence type="ECO:0000313" key="2">
    <source>
        <dbReference type="Proteomes" id="UP001145114"/>
    </source>
</evidence>
<comment type="caution">
    <text evidence="1">The sequence shown here is derived from an EMBL/GenBank/DDBJ whole genome shotgun (WGS) entry which is preliminary data.</text>
</comment>
<organism evidence="1 2">
    <name type="scientific">Spiromyces aspiralis</name>
    <dbReference type="NCBI Taxonomy" id="68401"/>
    <lineage>
        <taxon>Eukaryota</taxon>
        <taxon>Fungi</taxon>
        <taxon>Fungi incertae sedis</taxon>
        <taxon>Zoopagomycota</taxon>
        <taxon>Kickxellomycotina</taxon>
        <taxon>Kickxellomycetes</taxon>
        <taxon>Kickxellales</taxon>
        <taxon>Kickxellaceae</taxon>
        <taxon>Spiromyces</taxon>
    </lineage>
</organism>
<keyword evidence="2" id="KW-1185">Reference proteome</keyword>
<accession>A0ACC1HGZ1</accession>
<feature type="non-terminal residue" evidence="1">
    <location>
        <position position="890"/>
    </location>
</feature>
<sequence length="890" mass="99150">MVKAYLRYEPKSSFGIISSPACNTVFDADARYAVCPALSDVIVWDAKKGVQIVRWYDTDSKAQVTCIARSPNKVDFAVGYSDGSVRIFNLKSQTTDVVFNGHRNAVTALAFDPTGTILASGSRDTDLILWDVVGEAGLFRLRGHKDEITRIAFVPDRVLLEQLRLGAADLSSLAAESRGYLITSSKDTLVKVWDLQSRHCVQTLVTHRSEVWSLAISPDYRILVTGSSEPTLKVWKLELDRLHYADKKDPAAMQGEEAQADVGKLEVAIEYGSLTRHSRERVQQLMFHPSGAFLMCASADRSVELWRVREHDEIRKKIARRLKRQREKLKKAAGGDVSKEEDQLPHSADDMEIQVADELTPYQVIRARTKVNSVEFSPAEADPITLRRQGHARVLLALADNTIEVYNIALPPKGSSRQNPPQDPQSAYVLDRFGHRSEPRVLALSNDNELIASASNGTLKVWNSVTNACLRTMECGQAMCAAFLPDDQYVLVGTKKGKLQLFNIPSSTLVEEYDAHAGTCWSMHVQFDKKGVVTGGGDKEVKFWDFELTSSQSSTAGPGALARRRLTLVHSRTLKMSDEVLCVRFSPDMKLLAVALLDTTVKVFYADSLKFFLSLYGHKLPVLSMDISSDSTLLVTASADKNVKIWGLDFGDCHRSLFAHQEAVTAVQFVWGTHYFFSAGKDRVVQQWDGDKFVRIQKLEGSFGEIWALAVAKHGNFVVASSQDRAIRIWEKTDEPLFLEEEQERELEEMYESGLAASLDRAQREAGISIERHGSDDEGGGNADVDELGMAGKQTMETLKAGERIIEALDLADEERKKWADYERDVARGLHVAPPSKNPVLIAMGNVEPARHVLQVIERVRPSDLEDALLVLPFTKVLSLLPYIDLWAQK</sequence>
<dbReference type="Proteomes" id="UP001145114">
    <property type="component" value="Unassembled WGS sequence"/>
</dbReference>
<name>A0ACC1HGZ1_9FUNG</name>
<proteinExistence type="predicted"/>
<gene>
    <name evidence="1" type="primary">DIP2_1</name>
    <name evidence="1" type="ORF">EV182_001204</name>
</gene>
<protein>
    <submittedName>
        <fullName evidence="1">Beta transducin</fullName>
    </submittedName>
</protein>
<dbReference type="EMBL" id="JAMZIH010005290">
    <property type="protein sequence ID" value="KAJ1675467.1"/>
    <property type="molecule type" value="Genomic_DNA"/>
</dbReference>